<reference evidence="3" key="1">
    <citation type="submission" date="2016-10" db="EMBL/GenBank/DDBJ databases">
        <authorList>
            <person name="Varghese N."/>
            <person name="Submissions S."/>
        </authorList>
    </citation>
    <scope>NUCLEOTIDE SEQUENCE [LARGE SCALE GENOMIC DNA]</scope>
    <source>
        <strain evidence="3">DSM 24536</strain>
    </source>
</reference>
<accession>A0A1G9UC38</accession>
<gene>
    <name evidence="2" type="ORF">SAMN05421813_1168</name>
</gene>
<protein>
    <recommendedName>
        <fullName evidence="4">DUF302 domain-containing protein</fullName>
    </recommendedName>
</protein>
<dbReference type="Proteomes" id="UP000199226">
    <property type="component" value="Unassembled WGS sequence"/>
</dbReference>
<keyword evidence="1" id="KW-0732">Signal</keyword>
<name>A0A1G9UC38_9SPHI</name>
<dbReference type="EMBL" id="FNHH01000016">
    <property type="protein sequence ID" value="SDM57274.1"/>
    <property type="molecule type" value="Genomic_DNA"/>
</dbReference>
<evidence type="ECO:0000313" key="3">
    <source>
        <dbReference type="Proteomes" id="UP000199226"/>
    </source>
</evidence>
<feature type="signal peptide" evidence="1">
    <location>
        <begin position="1"/>
        <end position="18"/>
    </location>
</feature>
<keyword evidence="3" id="KW-1185">Reference proteome</keyword>
<dbReference type="STRING" id="990371.SAMN05421813_1168"/>
<dbReference type="OrthoDB" id="663842at2"/>
<dbReference type="RefSeq" id="WP_090705054.1">
    <property type="nucleotide sequence ID" value="NZ_FNHH01000016.1"/>
</dbReference>
<dbReference type="AlphaFoldDB" id="A0A1G9UC38"/>
<sequence>MKNSLLIILLFCSSIVTARVPAIKDVRIMLHNATTNEETCNKLISLLVPFNENNNPLLFGYRGGATMLMAKHAFNPFTKLSYFKKGRIMLERAIKAERNNVELRFLRYTIQTNVPGFLNYNSDKNIDRAFLSQSVSKLKDQELQKIINAYLLKHSK</sequence>
<proteinExistence type="predicted"/>
<evidence type="ECO:0000313" key="2">
    <source>
        <dbReference type="EMBL" id="SDM57274.1"/>
    </source>
</evidence>
<evidence type="ECO:0008006" key="4">
    <source>
        <dbReference type="Google" id="ProtNLM"/>
    </source>
</evidence>
<feature type="chain" id="PRO_5011655686" description="DUF302 domain-containing protein" evidence="1">
    <location>
        <begin position="19"/>
        <end position="156"/>
    </location>
</feature>
<evidence type="ECO:0000256" key="1">
    <source>
        <dbReference type="SAM" id="SignalP"/>
    </source>
</evidence>
<organism evidence="2 3">
    <name type="scientific">Daejeonella rubra</name>
    <dbReference type="NCBI Taxonomy" id="990371"/>
    <lineage>
        <taxon>Bacteria</taxon>
        <taxon>Pseudomonadati</taxon>
        <taxon>Bacteroidota</taxon>
        <taxon>Sphingobacteriia</taxon>
        <taxon>Sphingobacteriales</taxon>
        <taxon>Sphingobacteriaceae</taxon>
        <taxon>Daejeonella</taxon>
    </lineage>
</organism>